<sequence length="189" mass="21795">EEYYDGQRENGYGGFHYDGRWAKIMPGIIKEYRLNHSSTVLDFGCKKGFFLHDLKQALPGIELKGVENHPYPIEQAMEAVKKDLILCPYEKLPFEDNSFDFVMAFASIYMLNFSGVLSALREIQRVCKGASYVTIGAYRTKEEKELFLEWTLLGTTVLHEDEWLEVFKETGYTGDYFFTSAKSLHLVRG</sequence>
<dbReference type="CDD" id="cd02440">
    <property type="entry name" value="AdoMet_MTases"/>
    <property type="match status" value="1"/>
</dbReference>
<accession>A0A382JKI4</accession>
<evidence type="ECO:0000259" key="2">
    <source>
        <dbReference type="Pfam" id="PF08241"/>
    </source>
</evidence>
<dbReference type="SUPFAM" id="SSF53335">
    <property type="entry name" value="S-adenosyl-L-methionine-dependent methyltransferases"/>
    <property type="match status" value="1"/>
</dbReference>
<organism evidence="3">
    <name type="scientific">marine metagenome</name>
    <dbReference type="NCBI Taxonomy" id="408172"/>
    <lineage>
        <taxon>unclassified sequences</taxon>
        <taxon>metagenomes</taxon>
        <taxon>ecological metagenomes</taxon>
    </lineage>
</organism>
<evidence type="ECO:0000256" key="1">
    <source>
        <dbReference type="SAM" id="Phobius"/>
    </source>
</evidence>
<dbReference type="AlphaFoldDB" id="A0A382JKI4"/>
<keyword evidence="1" id="KW-0812">Transmembrane</keyword>
<dbReference type="InterPro" id="IPR029063">
    <property type="entry name" value="SAM-dependent_MTases_sf"/>
</dbReference>
<dbReference type="Gene3D" id="3.40.50.150">
    <property type="entry name" value="Vaccinia Virus protein VP39"/>
    <property type="match status" value="1"/>
</dbReference>
<feature type="transmembrane region" description="Helical" evidence="1">
    <location>
        <begin position="101"/>
        <end position="120"/>
    </location>
</feature>
<keyword evidence="1" id="KW-1133">Transmembrane helix</keyword>
<protein>
    <recommendedName>
        <fullName evidence="2">Methyltransferase type 11 domain-containing protein</fullName>
    </recommendedName>
</protein>
<proteinExistence type="predicted"/>
<reference evidence="3" key="1">
    <citation type="submission" date="2018-05" db="EMBL/GenBank/DDBJ databases">
        <authorList>
            <person name="Lanie J.A."/>
            <person name="Ng W.-L."/>
            <person name="Kazmierczak K.M."/>
            <person name="Andrzejewski T.M."/>
            <person name="Davidsen T.M."/>
            <person name="Wayne K.J."/>
            <person name="Tettelin H."/>
            <person name="Glass J.I."/>
            <person name="Rusch D."/>
            <person name="Podicherti R."/>
            <person name="Tsui H.-C.T."/>
            <person name="Winkler M.E."/>
        </authorList>
    </citation>
    <scope>NUCLEOTIDE SEQUENCE</scope>
</reference>
<name>A0A382JKI4_9ZZZZ</name>
<feature type="domain" description="Methyltransferase type 11" evidence="2">
    <location>
        <begin position="41"/>
        <end position="131"/>
    </location>
</feature>
<feature type="non-terminal residue" evidence="3">
    <location>
        <position position="1"/>
    </location>
</feature>
<evidence type="ECO:0000313" key="3">
    <source>
        <dbReference type="EMBL" id="SVC12306.1"/>
    </source>
</evidence>
<gene>
    <name evidence="3" type="ORF">METZ01_LOCUS265160</name>
</gene>
<dbReference type="EMBL" id="UINC01074777">
    <property type="protein sequence ID" value="SVC12306.1"/>
    <property type="molecule type" value="Genomic_DNA"/>
</dbReference>
<dbReference type="GO" id="GO:0008757">
    <property type="term" value="F:S-adenosylmethionine-dependent methyltransferase activity"/>
    <property type="evidence" value="ECO:0007669"/>
    <property type="project" value="InterPro"/>
</dbReference>
<dbReference type="Pfam" id="PF08241">
    <property type="entry name" value="Methyltransf_11"/>
    <property type="match status" value="1"/>
</dbReference>
<dbReference type="InterPro" id="IPR013216">
    <property type="entry name" value="Methyltransf_11"/>
</dbReference>
<keyword evidence="1" id="KW-0472">Membrane</keyword>